<accession>E3NA75</accession>
<keyword evidence="3" id="KW-0732">Signal</keyword>
<gene>
    <name evidence="4" type="ORF">CRE_27839</name>
</gene>
<dbReference type="InParanoid" id="E3NA75"/>
<feature type="region of interest" description="Disordered" evidence="2">
    <location>
        <begin position="225"/>
        <end position="246"/>
    </location>
</feature>
<evidence type="ECO:0000256" key="2">
    <source>
        <dbReference type="SAM" id="MobiDB-lite"/>
    </source>
</evidence>
<protein>
    <submittedName>
        <fullName evidence="4">Uncharacterized protein</fullName>
    </submittedName>
</protein>
<keyword evidence="1" id="KW-0175">Coiled coil</keyword>
<feature type="signal peptide" evidence="3">
    <location>
        <begin position="1"/>
        <end position="21"/>
    </location>
</feature>
<feature type="coiled-coil region" evidence="1">
    <location>
        <begin position="169"/>
        <end position="196"/>
    </location>
</feature>
<evidence type="ECO:0000313" key="5">
    <source>
        <dbReference type="Proteomes" id="UP000008281"/>
    </source>
</evidence>
<keyword evidence="5" id="KW-1185">Reference proteome</keyword>
<evidence type="ECO:0000256" key="1">
    <source>
        <dbReference type="SAM" id="Coils"/>
    </source>
</evidence>
<organism evidence="5">
    <name type="scientific">Caenorhabditis remanei</name>
    <name type="common">Caenorhabditis vulgaris</name>
    <dbReference type="NCBI Taxonomy" id="31234"/>
    <lineage>
        <taxon>Eukaryota</taxon>
        <taxon>Metazoa</taxon>
        <taxon>Ecdysozoa</taxon>
        <taxon>Nematoda</taxon>
        <taxon>Chromadorea</taxon>
        <taxon>Rhabditida</taxon>
        <taxon>Rhabditina</taxon>
        <taxon>Rhabditomorpha</taxon>
        <taxon>Rhabditoidea</taxon>
        <taxon>Rhabditidae</taxon>
        <taxon>Peloderinae</taxon>
        <taxon>Caenorhabditis</taxon>
    </lineage>
</organism>
<dbReference type="FunCoup" id="E3NA75">
    <property type="interactions" value="583"/>
</dbReference>
<dbReference type="Proteomes" id="UP000008281">
    <property type="component" value="Unassembled WGS sequence"/>
</dbReference>
<proteinExistence type="predicted"/>
<reference evidence="4" key="1">
    <citation type="submission" date="2007-07" db="EMBL/GenBank/DDBJ databases">
        <title>PCAP assembly of the Caenorhabditis remanei genome.</title>
        <authorList>
            <consortium name="The Caenorhabditis remanei Sequencing Consortium"/>
            <person name="Wilson R.K."/>
        </authorList>
    </citation>
    <scope>NUCLEOTIDE SEQUENCE [LARGE SCALE GENOMIC DNA]</scope>
    <source>
        <strain evidence="4">PB4641</strain>
    </source>
</reference>
<sequence>MKLPISIGIPLLLLFAQLVYPAATVVKRANDRLSQRHQEHRDKVVAAINEFRAEMATLLKISNMHEITYDMDLEKIVQEMDCKAPPTGSFMYSSVPTEGMIAAFRLDRPEQQALIRQGSLVYPSHPDFGPTQTRIGCAPNRPDCLAAAYLDDSGLDETQTGTYLTPPSKAEAELHKEEILEKIKSLEDRIVADNRNITNLLEVQEVGMRKIVLQLETIKSTIAETRKATKRPSQEQQVEKKKSLLQ</sequence>
<name>E3NA75_CAERE</name>
<dbReference type="EMBL" id="DS268572">
    <property type="protein sequence ID" value="EFO90982.1"/>
    <property type="molecule type" value="Genomic_DNA"/>
</dbReference>
<feature type="chain" id="PRO_5003176211" evidence="3">
    <location>
        <begin position="22"/>
        <end position="246"/>
    </location>
</feature>
<evidence type="ECO:0000313" key="4">
    <source>
        <dbReference type="EMBL" id="EFO90982.1"/>
    </source>
</evidence>
<dbReference type="AlphaFoldDB" id="E3NA75"/>
<dbReference type="HOGENOM" id="CLU_1129972_0_0_1"/>
<evidence type="ECO:0000256" key="3">
    <source>
        <dbReference type="SAM" id="SignalP"/>
    </source>
</evidence>
<feature type="compositionally biased region" description="Basic and acidic residues" evidence="2">
    <location>
        <begin position="237"/>
        <end position="246"/>
    </location>
</feature>